<dbReference type="EMBL" id="JAFBEH010000029">
    <property type="protein sequence ID" value="MBM7643125.1"/>
    <property type="molecule type" value="Genomic_DNA"/>
</dbReference>
<protein>
    <submittedName>
        <fullName evidence="1">Uncharacterized protein</fullName>
    </submittedName>
</protein>
<reference evidence="1 2" key="1">
    <citation type="submission" date="2021-01" db="EMBL/GenBank/DDBJ databases">
        <title>Genomic Encyclopedia of Type Strains, Phase IV (KMG-IV): sequencing the most valuable type-strain genomes for metagenomic binning, comparative biology and taxonomic classification.</title>
        <authorList>
            <person name="Goeker M."/>
        </authorList>
    </citation>
    <scope>NUCLEOTIDE SEQUENCE [LARGE SCALE GENOMIC DNA]</scope>
    <source>
        <strain evidence="1 2">DSM 27382</strain>
    </source>
</reference>
<gene>
    <name evidence="1" type="ORF">JOC28_001426</name>
</gene>
<proteinExistence type="predicted"/>
<evidence type="ECO:0000313" key="1">
    <source>
        <dbReference type="EMBL" id="MBM7643125.1"/>
    </source>
</evidence>
<comment type="caution">
    <text evidence="1">The sequence shown here is derived from an EMBL/GenBank/DDBJ whole genome shotgun (WGS) entry which is preliminary data.</text>
</comment>
<accession>A0ABS2PUA9</accession>
<evidence type="ECO:0000313" key="2">
    <source>
        <dbReference type="Proteomes" id="UP000697472"/>
    </source>
</evidence>
<sequence length="163" mass="19327">MFELKPEIKQALTDMDFVQQYKNLSDEFASDIIPYDERLDNIDISRVLQIIEDLGYKSSYDRREKFFKIECRTVHNPILRFNTHLVLREGSIELIWSVTHNHKVIMGPDIGYLPVLIDKKNPPIPDPVVISYKELKEVLKINFDMFKQFQDLLIAYYEKEDNS</sequence>
<dbReference type="Proteomes" id="UP000697472">
    <property type="component" value="Unassembled WGS sequence"/>
</dbReference>
<name>A0ABS2PUA9_9STRE</name>
<dbReference type="RefSeq" id="WP_205009996.1">
    <property type="nucleotide sequence ID" value="NZ_JAFBEH010000029.1"/>
</dbReference>
<organism evidence="1 2">
    <name type="scientific">Streptococcus loxodontisalivarius</name>
    <dbReference type="NCBI Taxonomy" id="1349415"/>
    <lineage>
        <taxon>Bacteria</taxon>
        <taxon>Bacillati</taxon>
        <taxon>Bacillota</taxon>
        <taxon>Bacilli</taxon>
        <taxon>Lactobacillales</taxon>
        <taxon>Streptococcaceae</taxon>
        <taxon>Streptococcus</taxon>
    </lineage>
</organism>
<keyword evidence="2" id="KW-1185">Reference proteome</keyword>